<organism evidence="5 6">
    <name type="scientific">Microbacterium hominis</name>
    <dbReference type="NCBI Taxonomy" id="162426"/>
    <lineage>
        <taxon>Bacteria</taxon>
        <taxon>Bacillati</taxon>
        <taxon>Actinomycetota</taxon>
        <taxon>Actinomycetes</taxon>
        <taxon>Micrococcales</taxon>
        <taxon>Microbacteriaceae</taxon>
        <taxon>Microbacterium</taxon>
    </lineage>
</organism>
<proteinExistence type="predicted"/>
<gene>
    <name evidence="5" type="ORF">CXR34_10485</name>
</gene>
<dbReference type="GO" id="GO:0000160">
    <property type="term" value="P:phosphorelay signal transduction system"/>
    <property type="evidence" value="ECO:0007669"/>
    <property type="project" value="InterPro"/>
</dbReference>
<dbReference type="EMBL" id="CP025299">
    <property type="protein sequence ID" value="AUG29831.1"/>
    <property type="molecule type" value="Genomic_DNA"/>
</dbReference>
<dbReference type="GO" id="GO:0006355">
    <property type="term" value="P:regulation of DNA-templated transcription"/>
    <property type="evidence" value="ECO:0007669"/>
    <property type="project" value="InterPro"/>
</dbReference>
<evidence type="ECO:0000313" key="6">
    <source>
        <dbReference type="Proteomes" id="UP000233276"/>
    </source>
</evidence>
<dbReference type="CDD" id="cd06170">
    <property type="entry name" value="LuxR_C_like"/>
    <property type="match status" value="1"/>
</dbReference>
<dbReference type="PANTHER" id="PTHR43214">
    <property type="entry name" value="TWO-COMPONENT RESPONSE REGULATOR"/>
    <property type="match status" value="1"/>
</dbReference>
<dbReference type="InterPro" id="IPR058245">
    <property type="entry name" value="NreC/VraR/RcsB-like_REC"/>
</dbReference>
<dbReference type="CDD" id="cd17535">
    <property type="entry name" value="REC_NarL-like"/>
    <property type="match status" value="1"/>
</dbReference>
<dbReference type="InterPro" id="IPR016032">
    <property type="entry name" value="Sig_transdc_resp-reg_C-effctor"/>
</dbReference>
<dbReference type="SUPFAM" id="SSF46894">
    <property type="entry name" value="C-terminal effector domain of the bipartite response regulators"/>
    <property type="match status" value="1"/>
</dbReference>
<dbReference type="AlphaFoldDB" id="A0A2K9DCI7"/>
<accession>A0A2K9DCI7</accession>
<dbReference type="KEGG" id="mhos:CXR34_10485"/>
<name>A0A2K9DCI7_9MICO</name>
<dbReference type="PROSITE" id="PS00622">
    <property type="entry name" value="HTH_LUXR_1"/>
    <property type="match status" value="1"/>
</dbReference>
<evidence type="ECO:0000256" key="2">
    <source>
        <dbReference type="ARBA" id="ARBA00023015"/>
    </source>
</evidence>
<dbReference type="RefSeq" id="WP_082734145.1">
    <property type="nucleotide sequence ID" value="NZ_CP025299.1"/>
</dbReference>
<dbReference type="SMART" id="SM00448">
    <property type="entry name" value="REC"/>
    <property type="match status" value="1"/>
</dbReference>
<reference evidence="5 6" key="1">
    <citation type="submission" date="2017-12" db="EMBL/GenBank/DDBJ databases">
        <title>Isolation and characterization of estrogens degradatiion strain Microbacterium hominis SJTG1.</title>
        <authorList>
            <person name="Xiong W."/>
            <person name="Yin C."/>
            <person name="Zheng D."/>
            <person name="Liang R."/>
        </authorList>
    </citation>
    <scope>NUCLEOTIDE SEQUENCE [LARGE SCALE GENOMIC DNA]</scope>
    <source>
        <strain evidence="5 6">SJTG1</strain>
    </source>
</reference>
<dbReference type="GO" id="GO:0003677">
    <property type="term" value="F:DNA binding"/>
    <property type="evidence" value="ECO:0007669"/>
    <property type="project" value="UniProtKB-KW"/>
</dbReference>
<evidence type="ECO:0000256" key="4">
    <source>
        <dbReference type="ARBA" id="ARBA00023163"/>
    </source>
</evidence>
<dbReference type="SMART" id="SM00421">
    <property type="entry name" value="HTH_LUXR"/>
    <property type="match status" value="1"/>
</dbReference>
<dbReference type="InterPro" id="IPR000792">
    <property type="entry name" value="Tscrpt_reg_LuxR_C"/>
</dbReference>
<protein>
    <submittedName>
        <fullName evidence="5">DNA-binding response regulator</fullName>
    </submittedName>
</protein>
<keyword evidence="3 5" id="KW-0238">DNA-binding</keyword>
<dbReference type="PROSITE" id="PS50043">
    <property type="entry name" value="HTH_LUXR_2"/>
    <property type="match status" value="1"/>
</dbReference>
<dbReference type="Proteomes" id="UP000233276">
    <property type="component" value="Chromosome"/>
</dbReference>
<sequence>MTEPIRVIIVDDESLVRAALRVFLDSADGFDLVGEADNGIDAIALVRSTHPDVVLMDVQMPKMDGIEATQRLTREFPGIKIVALTTFSSERVIVPMLSAGASGFLVKDTSPDRILDAARLAHEGGYVLSPRVAKELVSSVQQNEPPAPRQVGRDEELTERELEVVTLLAQGMSNAEIAAAMFVSEATVKSHLGRITAKWGVRDRIQVLIRATQYGLVSLG</sequence>
<dbReference type="OrthoDB" id="9808843at2"/>
<evidence type="ECO:0000256" key="3">
    <source>
        <dbReference type="ARBA" id="ARBA00023125"/>
    </source>
</evidence>
<evidence type="ECO:0000256" key="1">
    <source>
        <dbReference type="ARBA" id="ARBA00022553"/>
    </source>
</evidence>
<dbReference type="InterPro" id="IPR001789">
    <property type="entry name" value="Sig_transdc_resp-reg_receiver"/>
</dbReference>
<keyword evidence="4" id="KW-0804">Transcription</keyword>
<dbReference type="InterPro" id="IPR039420">
    <property type="entry name" value="WalR-like"/>
</dbReference>
<dbReference type="Pfam" id="PF00196">
    <property type="entry name" value="GerE"/>
    <property type="match status" value="1"/>
</dbReference>
<dbReference type="PROSITE" id="PS50110">
    <property type="entry name" value="RESPONSE_REGULATORY"/>
    <property type="match status" value="1"/>
</dbReference>
<keyword evidence="1" id="KW-0597">Phosphoprotein</keyword>
<dbReference type="InterPro" id="IPR011006">
    <property type="entry name" value="CheY-like_superfamily"/>
</dbReference>
<dbReference type="SUPFAM" id="SSF52172">
    <property type="entry name" value="CheY-like"/>
    <property type="match status" value="1"/>
</dbReference>
<dbReference type="Pfam" id="PF00072">
    <property type="entry name" value="Response_reg"/>
    <property type="match status" value="1"/>
</dbReference>
<dbReference type="PRINTS" id="PR00038">
    <property type="entry name" value="HTHLUXR"/>
</dbReference>
<dbReference type="Gene3D" id="3.40.50.2300">
    <property type="match status" value="1"/>
</dbReference>
<keyword evidence="2" id="KW-0805">Transcription regulation</keyword>
<dbReference type="PANTHER" id="PTHR43214:SF24">
    <property type="entry name" value="TRANSCRIPTIONAL REGULATORY PROTEIN NARL-RELATED"/>
    <property type="match status" value="1"/>
</dbReference>
<evidence type="ECO:0000313" key="5">
    <source>
        <dbReference type="EMBL" id="AUG29831.1"/>
    </source>
</evidence>